<dbReference type="EMBL" id="JAHKRT010000004">
    <property type="protein sequence ID" value="MBU3078173.1"/>
    <property type="molecule type" value="Genomic_DNA"/>
</dbReference>
<protein>
    <recommendedName>
        <fullName evidence="5">Inner membrane protein</fullName>
    </recommendedName>
</protein>
<keyword evidence="2" id="KW-0472">Membrane</keyword>
<feature type="transmembrane region" description="Helical" evidence="2">
    <location>
        <begin position="28"/>
        <end position="50"/>
    </location>
</feature>
<dbReference type="RefSeq" id="WP_216323882.1">
    <property type="nucleotide sequence ID" value="NZ_JAHKRT010000004.1"/>
</dbReference>
<sequence>MASVFEDGPGEAPPASAFVPPPPRRRGWLGQFILLLLAFAAGIAATGWALRHWAPAARYLAPPPPAAAPVVRVVRVPVATAAGKTDAVDPALARQVSAIDAKLDAIDARAREAVGGADRAEGLLVAFAARRAIERGVDLGYIEGLIREHFAATQPQAVATVISGSRAPVTLAELRTGLADAEAALTQGGPAESAWTSFRRELSNLLVLRRTGTDSPAPVDRFDRATKAMEFGQVDMALAEVSRMPGRDGAAAWIAKARRYIAVRNALDTLETAALVDPRPVPSAATPAP</sequence>
<gene>
    <name evidence="3" type="ORF">KOF26_09865</name>
</gene>
<evidence type="ECO:0000313" key="4">
    <source>
        <dbReference type="Proteomes" id="UP000776276"/>
    </source>
</evidence>
<name>A0ABS6BIN4_9SPHN</name>
<evidence type="ECO:0000256" key="2">
    <source>
        <dbReference type="SAM" id="Phobius"/>
    </source>
</evidence>
<keyword evidence="2" id="KW-1133">Transmembrane helix</keyword>
<keyword evidence="4" id="KW-1185">Reference proteome</keyword>
<evidence type="ECO:0008006" key="5">
    <source>
        <dbReference type="Google" id="ProtNLM"/>
    </source>
</evidence>
<dbReference type="Proteomes" id="UP000776276">
    <property type="component" value="Unassembled WGS sequence"/>
</dbReference>
<evidence type="ECO:0000313" key="3">
    <source>
        <dbReference type="EMBL" id="MBU3078173.1"/>
    </source>
</evidence>
<reference evidence="3 4" key="1">
    <citation type="submission" date="2021-06" db="EMBL/GenBank/DDBJ databases">
        <title>Sphingomonas sp. XMGL2, whole genome shotgun sequencing project.</title>
        <authorList>
            <person name="Zhao G."/>
            <person name="Shen L."/>
        </authorList>
    </citation>
    <scope>NUCLEOTIDE SEQUENCE [LARGE SCALE GENOMIC DNA]</scope>
    <source>
        <strain evidence="3 4">XMGL2</strain>
    </source>
</reference>
<proteinExistence type="predicted"/>
<evidence type="ECO:0000256" key="1">
    <source>
        <dbReference type="SAM" id="MobiDB-lite"/>
    </source>
</evidence>
<comment type="caution">
    <text evidence="3">The sequence shown here is derived from an EMBL/GenBank/DDBJ whole genome shotgun (WGS) entry which is preliminary data.</text>
</comment>
<accession>A0ABS6BIN4</accession>
<organism evidence="3 4">
    <name type="scientific">Sphingomonas quercus</name>
    <dbReference type="NCBI Taxonomy" id="2842451"/>
    <lineage>
        <taxon>Bacteria</taxon>
        <taxon>Pseudomonadati</taxon>
        <taxon>Pseudomonadota</taxon>
        <taxon>Alphaproteobacteria</taxon>
        <taxon>Sphingomonadales</taxon>
        <taxon>Sphingomonadaceae</taxon>
        <taxon>Sphingomonas</taxon>
    </lineage>
</organism>
<feature type="region of interest" description="Disordered" evidence="1">
    <location>
        <begin position="1"/>
        <end position="20"/>
    </location>
</feature>
<keyword evidence="2" id="KW-0812">Transmembrane</keyword>